<name>A0A4Z0A602_9AGAM</name>
<evidence type="ECO:0000313" key="1">
    <source>
        <dbReference type="EMBL" id="TFY81339.1"/>
    </source>
</evidence>
<dbReference type="Proteomes" id="UP000298061">
    <property type="component" value="Unassembled WGS sequence"/>
</dbReference>
<comment type="caution">
    <text evidence="1">The sequence shown here is derived from an EMBL/GenBank/DDBJ whole genome shotgun (WGS) entry which is preliminary data.</text>
</comment>
<gene>
    <name evidence="1" type="ORF">EWM64_g2673</name>
</gene>
<evidence type="ECO:0000313" key="2">
    <source>
        <dbReference type="Proteomes" id="UP000298061"/>
    </source>
</evidence>
<keyword evidence="2" id="KW-1185">Reference proteome</keyword>
<protein>
    <submittedName>
        <fullName evidence="1">Uncharacterized protein</fullName>
    </submittedName>
</protein>
<accession>A0A4Z0A602</accession>
<reference evidence="1 2" key="1">
    <citation type="submission" date="2019-02" db="EMBL/GenBank/DDBJ databases">
        <title>Genome sequencing of the rare red list fungi Hericium alpestre (H. flagellum).</title>
        <authorList>
            <person name="Buettner E."/>
            <person name="Kellner H."/>
        </authorList>
    </citation>
    <scope>NUCLEOTIDE SEQUENCE [LARGE SCALE GENOMIC DNA]</scope>
    <source>
        <strain evidence="1 2">DSM 108284</strain>
    </source>
</reference>
<sequence>MPALPLEIWRNIFREATTDPPYLDDDHEPFNEDITDDDIVNRRPQPSTLATKRSLVLVNWTCYHLTMSMLWETLVLDSPERARRVLLSMSGLCQAVSGVDILPGRFVRKILCLQDNSIHPAIDMSQFGVLVAEVISHCPNLAVFTSRGFTEPSVLHPILDSLANSASAGSLRKLDFGYSDPWLTWSPSQWNLALGLMGSTTVRTLVLPLDSLGVLDDSLEQPLPFTVYHNSLFKNLRILVITPRIFLLCARIEQVLPQLVDIHLFGAVVSAPQSSFVLQNMQAIPHLNDLGSRVRSLRMQKHPLYALSHINACFRLLTFFPHLSELYVELSDMQTRPEQLWPSDSYHPSLSCIAVNLSRKTMQQIVEMQYGISRAIPPELRPMDQLARTLDLIMSFNVPNLRTIRLLGCSQAVLMPQIKEWKKYLESKGINLRWV</sequence>
<dbReference type="OrthoDB" id="2786563at2759"/>
<organism evidence="1 2">
    <name type="scientific">Hericium alpestre</name>
    <dbReference type="NCBI Taxonomy" id="135208"/>
    <lineage>
        <taxon>Eukaryota</taxon>
        <taxon>Fungi</taxon>
        <taxon>Dikarya</taxon>
        <taxon>Basidiomycota</taxon>
        <taxon>Agaricomycotina</taxon>
        <taxon>Agaricomycetes</taxon>
        <taxon>Russulales</taxon>
        <taxon>Hericiaceae</taxon>
        <taxon>Hericium</taxon>
    </lineage>
</organism>
<dbReference type="AlphaFoldDB" id="A0A4Z0A602"/>
<dbReference type="EMBL" id="SFCI01000222">
    <property type="protein sequence ID" value="TFY81339.1"/>
    <property type="molecule type" value="Genomic_DNA"/>
</dbReference>
<proteinExistence type="predicted"/>